<proteinExistence type="predicted"/>
<gene>
    <name evidence="2" type="ORF">GRI32_01385</name>
</gene>
<evidence type="ECO:0000313" key="2">
    <source>
        <dbReference type="EMBL" id="MXO87389.1"/>
    </source>
</evidence>
<dbReference type="RefSeq" id="WP_160589335.1">
    <property type="nucleotide sequence ID" value="NZ_BAAAFP010000002.1"/>
</dbReference>
<feature type="compositionally biased region" description="Polar residues" evidence="1">
    <location>
        <begin position="1"/>
        <end position="15"/>
    </location>
</feature>
<feature type="region of interest" description="Disordered" evidence="1">
    <location>
        <begin position="1"/>
        <end position="35"/>
    </location>
</feature>
<organism evidence="2 3">
    <name type="scientific">Alteraurantiacibacter aestuarii</name>
    <dbReference type="NCBI Taxonomy" id="650004"/>
    <lineage>
        <taxon>Bacteria</taxon>
        <taxon>Pseudomonadati</taxon>
        <taxon>Pseudomonadota</taxon>
        <taxon>Alphaproteobacteria</taxon>
        <taxon>Sphingomonadales</taxon>
        <taxon>Erythrobacteraceae</taxon>
        <taxon>Alteraurantiacibacter</taxon>
    </lineage>
</organism>
<comment type="caution">
    <text evidence="2">The sequence shown here is derived from an EMBL/GenBank/DDBJ whole genome shotgun (WGS) entry which is preliminary data.</text>
</comment>
<dbReference type="EMBL" id="WTYY01000001">
    <property type="protein sequence ID" value="MXO87389.1"/>
    <property type="molecule type" value="Genomic_DNA"/>
</dbReference>
<evidence type="ECO:0000256" key="1">
    <source>
        <dbReference type="SAM" id="MobiDB-lite"/>
    </source>
</evidence>
<dbReference type="AlphaFoldDB" id="A0A844ZP16"/>
<evidence type="ECO:0000313" key="3">
    <source>
        <dbReference type="Proteomes" id="UP000435243"/>
    </source>
</evidence>
<dbReference type="Proteomes" id="UP000435243">
    <property type="component" value="Unassembled WGS sequence"/>
</dbReference>
<reference evidence="2 3" key="1">
    <citation type="submission" date="2019-12" db="EMBL/GenBank/DDBJ databases">
        <title>Genomic-based taxomic classification of the family Erythrobacteraceae.</title>
        <authorList>
            <person name="Xu L."/>
        </authorList>
    </citation>
    <scope>NUCLEOTIDE SEQUENCE [LARGE SCALE GENOMIC DNA]</scope>
    <source>
        <strain evidence="2 3">JCM 16339</strain>
    </source>
</reference>
<keyword evidence="3" id="KW-1185">Reference proteome</keyword>
<name>A0A844ZP16_9SPHN</name>
<accession>A0A844ZP16</accession>
<protein>
    <submittedName>
        <fullName evidence="2">Uncharacterized protein</fullName>
    </submittedName>
</protein>
<sequence>MTIQTSVRTPRTTLSLPFGGRKPVSHTAPQHCSSALSERELRRLVAAMID</sequence>